<protein>
    <submittedName>
        <fullName evidence="6">Tyrosine-protein phosphatase non-receptor type 13 isoform X2</fullName>
    </submittedName>
</protein>
<dbReference type="InterPro" id="IPR000299">
    <property type="entry name" value="FERM_domain"/>
</dbReference>
<evidence type="ECO:0000313" key="5">
    <source>
        <dbReference type="Proteomes" id="UP000515154"/>
    </source>
</evidence>
<feature type="domain" description="FERM" evidence="3">
    <location>
        <begin position="522"/>
        <end position="825"/>
    </location>
</feature>
<dbReference type="InterPro" id="IPR014352">
    <property type="entry name" value="FERM/acyl-CoA-bd_prot_sf"/>
</dbReference>
<dbReference type="Pfam" id="PF09379">
    <property type="entry name" value="FERM_N"/>
    <property type="match status" value="1"/>
</dbReference>
<evidence type="ECO:0000259" key="3">
    <source>
        <dbReference type="PROSITE" id="PS50057"/>
    </source>
</evidence>
<keyword evidence="5" id="KW-1185">Reference proteome</keyword>
<proteinExistence type="predicted"/>
<dbReference type="InterPro" id="IPR029071">
    <property type="entry name" value="Ubiquitin-like_domsf"/>
</dbReference>
<reference evidence="6" key="1">
    <citation type="submission" date="2025-08" db="UniProtKB">
        <authorList>
            <consortium name="RefSeq"/>
        </authorList>
    </citation>
    <scope>IDENTIFICATION</scope>
</reference>
<dbReference type="InterPro" id="IPR011993">
    <property type="entry name" value="PH-like_dom_sf"/>
</dbReference>
<dbReference type="InterPro" id="IPR052074">
    <property type="entry name" value="NonRcpt_TyrProt_Phosphatase"/>
</dbReference>
<dbReference type="PRINTS" id="PR00935">
    <property type="entry name" value="BAND41"/>
</dbReference>
<dbReference type="SUPFAM" id="SSF47031">
    <property type="entry name" value="Second domain of FERM"/>
    <property type="match status" value="1"/>
</dbReference>
<evidence type="ECO:0000313" key="6">
    <source>
        <dbReference type="RefSeq" id="XP_036356586.1"/>
    </source>
</evidence>
<dbReference type="Gene3D" id="3.10.20.90">
    <property type="entry name" value="Phosphatidylinositol 3-kinase Catalytic Subunit, Chain A, domain 1"/>
    <property type="match status" value="1"/>
</dbReference>
<keyword evidence="1" id="KW-0677">Repeat</keyword>
<dbReference type="SUPFAM" id="SSF54236">
    <property type="entry name" value="Ubiquitin-like"/>
    <property type="match status" value="1"/>
</dbReference>
<feature type="region of interest" description="Disordered" evidence="2">
    <location>
        <begin position="301"/>
        <end position="335"/>
    </location>
</feature>
<name>A0A7E6ELV7_9MOLL</name>
<dbReference type="Gene3D" id="1.10.510.10">
    <property type="entry name" value="Transferase(Phosphotransferase) domain 1"/>
    <property type="match status" value="1"/>
</dbReference>
<dbReference type="CDD" id="cd14473">
    <property type="entry name" value="FERM_B-lobe"/>
    <property type="match status" value="1"/>
</dbReference>
<dbReference type="Proteomes" id="UP000515154">
    <property type="component" value="Linkage group LG2"/>
</dbReference>
<dbReference type="PROSITE" id="PS51377">
    <property type="entry name" value="KIND"/>
    <property type="match status" value="1"/>
</dbReference>
<dbReference type="SMART" id="SM01196">
    <property type="entry name" value="FERM_C"/>
    <property type="match status" value="1"/>
</dbReference>
<accession>A0A7E6ELV7</accession>
<dbReference type="PROSITE" id="PS00661">
    <property type="entry name" value="FERM_2"/>
    <property type="match status" value="1"/>
</dbReference>
<feature type="domain" description="KIND" evidence="4">
    <location>
        <begin position="8"/>
        <end position="182"/>
    </location>
</feature>
<dbReference type="SUPFAM" id="SSF50729">
    <property type="entry name" value="PH domain-like"/>
    <property type="match status" value="1"/>
</dbReference>
<dbReference type="InterPro" id="IPR018979">
    <property type="entry name" value="FERM_N"/>
</dbReference>
<dbReference type="Gene3D" id="2.30.29.30">
    <property type="entry name" value="Pleckstrin-homology domain (PH domain)/Phosphotyrosine-binding domain (PTB)"/>
    <property type="match status" value="1"/>
</dbReference>
<dbReference type="SMART" id="SM00295">
    <property type="entry name" value="B41"/>
    <property type="match status" value="1"/>
</dbReference>
<dbReference type="InterPro" id="IPR035963">
    <property type="entry name" value="FERM_2"/>
</dbReference>
<dbReference type="PANTHER" id="PTHR46900:SF2">
    <property type="entry name" value="TYROSINE-PROTEIN PHOSPHATASE NON-RECEPTOR TYPE 13"/>
    <property type="match status" value="1"/>
</dbReference>
<dbReference type="PROSITE" id="PS50057">
    <property type="entry name" value="FERM_3"/>
    <property type="match status" value="1"/>
</dbReference>
<feature type="compositionally biased region" description="Basic residues" evidence="2">
    <location>
        <begin position="211"/>
        <end position="228"/>
    </location>
</feature>
<dbReference type="SMART" id="SM00750">
    <property type="entry name" value="KIND"/>
    <property type="match status" value="1"/>
</dbReference>
<dbReference type="InterPro" id="IPR019747">
    <property type="entry name" value="FERM_CS"/>
</dbReference>
<dbReference type="Pfam" id="PF00373">
    <property type="entry name" value="FERM_M"/>
    <property type="match status" value="1"/>
</dbReference>
<evidence type="ECO:0000259" key="4">
    <source>
        <dbReference type="PROSITE" id="PS51377"/>
    </source>
</evidence>
<dbReference type="PANTHER" id="PTHR46900">
    <property type="entry name" value="TYROSINE-PROTEIN PHOSPHATASE NON-RECEPTOR TYPE 13"/>
    <property type="match status" value="1"/>
</dbReference>
<dbReference type="AlphaFoldDB" id="A0A7E6ELV7"/>
<sequence>MPILGISVSLYDIIENTGPLTEADIWGVLCQGAESIQDLFFRGEAILDGGPSFVITPNTLLLCANGKTQFSQSSQPKNSIYFAPEMHTGIAASEAAIEKIYVYSLGKTLQVALEHCSKKNPTLCISRNLECILNVMCEKNPSLRIALIHVLEACSLQSQKRALNRAPSFSQCVARLNKSVMGSQNELSYWNYDYYHNSSSDQSRQSTLNRRSLKSRKTSRKHKRRNPYQKKDHDRSRSQSPARQSSRLRRNVGQIESDIASNVDRISQIASNFSASVQPPQKIDDQLSSLNLPVSSTSPAINTTSLYRSDTSTDSTSLTSSKHPPSISSVSEVPSHLAHTPAYGKYLQLKERQRKLQAVRHHPIEEGCLWASDTSDSYSDTRSVTSGISAVQGTYLPDLNSVYGNDLAFKLGPRGSDRDSIISSEMSFFQHEPNSMRSETDPTLPYAPPSIKAMAEHTLGTSLYNQIPRSPSSSILSSHGDDSFLNTKESNGPEFICRGRKPLIRLNTPLVGESVKNPSHARRVIIVLLNGQKLEAMCDPSMTGKQIFMALTSHMGLDEIHQFFGLTYIHDGEHFFLENDTKLHKVAPEGWREGKKGPVAITFILFFRLKYYGSSILSTPNYQQLLYLQLRQDILEERFECDENRALSLAAFALQVEYGSYKKEMMGRNYFVPEYYFSKRILNLYGLAFIRDHTPEAHRSISGMSNDDAMAKFIRLVQELPEYGTHFHKVYKTKNENPSSMSWIGISSHSMIIAENLKKDRVIVERQPWEMVDKLSFKGKRFTVQLKPGLSGKASKAHFYTSSHRKGRYLLQLSTDQHKFQLKINQELGFDSQDIKSVDPPPFADIEFADADDCDEESLSLGNSEMNTSIPSYDFQPESFGVPAPMC</sequence>
<dbReference type="Gene3D" id="1.20.80.10">
    <property type="match status" value="1"/>
</dbReference>
<evidence type="ECO:0000256" key="2">
    <source>
        <dbReference type="SAM" id="MobiDB-lite"/>
    </source>
</evidence>
<dbReference type="InterPro" id="IPR019749">
    <property type="entry name" value="Band_41_domain"/>
</dbReference>
<feature type="compositionally biased region" description="Polar residues" evidence="2">
    <location>
        <begin position="198"/>
        <end position="209"/>
    </location>
</feature>
<dbReference type="Pfam" id="PF09380">
    <property type="entry name" value="FERM_C"/>
    <property type="match status" value="1"/>
</dbReference>
<dbReference type="CDD" id="cd17101">
    <property type="entry name" value="FERM_F1_PTPN13_like"/>
    <property type="match status" value="1"/>
</dbReference>
<feature type="region of interest" description="Disordered" evidence="2">
    <location>
        <begin position="198"/>
        <end position="256"/>
    </location>
</feature>
<organism evidence="5 6">
    <name type="scientific">Octopus sinensis</name>
    <name type="common">East Asian common octopus</name>
    <dbReference type="NCBI Taxonomy" id="2607531"/>
    <lineage>
        <taxon>Eukaryota</taxon>
        <taxon>Metazoa</taxon>
        <taxon>Spiralia</taxon>
        <taxon>Lophotrochozoa</taxon>
        <taxon>Mollusca</taxon>
        <taxon>Cephalopoda</taxon>
        <taxon>Coleoidea</taxon>
        <taxon>Octopodiformes</taxon>
        <taxon>Octopoda</taxon>
        <taxon>Incirrata</taxon>
        <taxon>Octopodidae</taxon>
        <taxon>Octopus</taxon>
    </lineage>
</organism>
<dbReference type="InterPro" id="IPR011019">
    <property type="entry name" value="KIND_dom"/>
</dbReference>
<dbReference type="RefSeq" id="XP_036356586.1">
    <property type="nucleotide sequence ID" value="XM_036500693.1"/>
</dbReference>
<evidence type="ECO:0000256" key="1">
    <source>
        <dbReference type="ARBA" id="ARBA00022737"/>
    </source>
</evidence>
<dbReference type="InterPro" id="IPR019748">
    <property type="entry name" value="FERM_central"/>
</dbReference>
<feature type="compositionally biased region" description="Low complexity" evidence="2">
    <location>
        <begin position="303"/>
        <end position="335"/>
    </location>
</feature>
<dbReference type="InterPro" id="IPR018980">
    <property type="entry name" value="FERM_PH-like_C"/>
</dbReference>
<gene>
    <name evidence="6" type="primary">LOC115232620</name>
</gene>